<feature type="compositionally biased region" description="Polar residues" evidence="1">
    <location>
        <begin position="7"/>
        <end position="20"/>
    </location>
</feature>
<dbReference type="EMBL" id="OOIL02000537">
    <property type="protein sequence ID" value="VFQ66200.1"/>
    <property type="molecule type" value="Genomic_DNA"/>
</dbReference>
<organism evidence="2 3">
    <name type="scientific">Cuscuta campestris</name>
    <dbReference type="NCBI Taxonomy" id="132261"/>
    <lineage>
        <taxon>Eukaryota</taxon>
        <taxon>Viridiplantae</taxon>
        <taxon>Streptophyta</taxon>
        <taxon>Embryophyta</taxon>
        <taxon>Tracheophyta</taxon>
        <taxon>Spermatophyta</taxon>
        <taxon>Magnoliopsida</taxon>
        <taxon>eudicotyledons</taxon>
        <taxon>Gunneridae</taxon>
        <taxon>Pentapetalae</taxon>
        <taxon>asterids</taxon>
        <taxon>lamiids</taxon>
        <taxon>Solanales</taxon>
        <taxon>Convolvulaceae</taxon>
        <taxon>Cuscuteae</taxon>
        <taxon>Cuscuta</taxon>
        <taxon>Cuscuta subgen. Grammica</taxon>
        <taxon>Cuscuta sect. Cleistogrammica</taxon>
    </lineage>
</organism>
<sequence>MLPPALNSRSTATVDTGTDNTCLASMPRHGNMCSFRFHHPSTSKSTSSSSCLEKPSEELNGGWIHV</sequence>
<evidence type="ECO:0000313" key="2">
    <source>
        <dbReference type="EMBL" id="VFQ66200.1"/>
    </source>
</evidence>
<gene>
    <name evidence="2" type="ORF">CCAM_LOCUS7976</name>
</gene>
<evidence type="ECO:0000313" key="3">
    <source>
        <dbReference type="Proteomes" id="UP000595140"/>
    </source>
</evidence>
<protein>
    <submittedName>
        <fullName evidence="2">Uncharacterized protein</fullName>
    </submittedName>
</protein>
<reference evidence="2 3" key="1">
    <citation type="submission" date="2018-04" db="EMBL/GenBank/DDBJ databases">
        <authorList>
            <person name="Vogel A."/>
        </authorList>
    </citation>
    <scope>NUCLEOTIDE SEQUENCE [LARGE SCALE GENOMIC DNA]</scope>
</reference>
<feature type="region of interest" description="Disordered" evidence="1">
    <location>
        <begin position="1"/>
        <end position="20"/>
    </location>
</feature>
<dbReference type="Proteomes" id="UP000595140">
    <property type="component" value="Unassembled WGS sequence"/>
</dbReference>
<evidence type="ECO:0000256" key="1">
    <source>
        <dbReference type="SAM" id="MobiDB-lite"/>
    </source>
</evidence>
<feature type="region of interest" description="Disordered" evidence="1">
    <location>
        <begin position="40"/>
        <end position="66"/>
    </location>
</feature>
<feature type="compositionally biased region" description="Low complexity" evidence="1">
    <location>
        <begin position="42"/>
        <end position="53"/>
    </location>
</feature>
<proteinExistence type="predicted"/>
<name>A0A484KLI5_9ASTE</name>
<dbReference type="AlphaFoldDB" id="A0A484KLI5"/>
<accession>A0A484KLI5</accession>
<keyword evidence="3" id="KW-1185">Reference proteome</keyword>